<dbReference type="EMBL" id="CAJJDM010000087">
    <property type="protein sequence ID" value="CAD8089743.1"/>
    <property type="molecule type" value="Genomic_DNA"/>
</dbReference>
<gene>
    <name evidence="2" type="ORF">PPRIM_AZ9-3.1.T0840093</name>
</gene>
<reference evidence="2" key="1">
    <citation type="submission" date="2021-01" db="EMBL/GenBank/DDBJ databases">
        <authorList>
            <consortium name="Genoscope - CEA"/>
            <person name="William W."/>
        </authorList>
    </citation>
    <scope>NUCLEOTIDE SEQUENCE</scope>
</reference>
<organism evidence="2 3">
    <name type="scientific">Paramecium primaurelia</name>
    <dbReference type="NCBI Taxonomy" id="5886"/>
    <lineage>
        <taxon>Eukaryota</taxon>
        <taxon>Sar</taxon>
        <taxon>Alveolata</taxon>
        <taxon>Ciliophora</taxon>
        <taxon>Intramacronucleata</taxon>
        <taxon>Oligohymenophorea</taxon>
        <taxon>Peniculida</taxon>
        <taxon>Parameciidae</taxon>
        <taxon>Paramecium</taxon>
    </lineage>
</organism>
<proteinExistence type="predicted"/>
<feature type="region of interest" description="Disordered" evidence="1">
    <location>
        <begin position="124"/>
        <end position="163"/>
    </location>
</feature>
<name>A0A8S1NJU0_PARPR</name>
<evidence type="ECO:0000256" key="1">
    <source>
        <dbReference type="SAM" id="MobiDB-lite"/>
    </source>
</evidence>
<dbReference type="OMA" id="IIRYSME"/>
<sequence>MNSQCEQPFQYRQLRSQSLSPYNDFNPIKQLKRQLHYPVQKTMQLLSFENKQNHEQIETNIISSDNIKHQKNNFKSRRNSLIFEGHSIPINPIIRYSMEGYQIKNIAPKILPAKNLQQELTNRKQRPLNPINSSDCNNDDDANNQQTFIGQNQNLSPQNETKRQNISILPSIRKQKIVIDEEQLIKRSERYEQLMKKSCDQQLNELQSLIKKIQKFPSGKKEKKVTFLI</sequence>
<dbReference type="AlphaFoldDB" id="A0A8S1NJU0"/>
<feature type="compositionally biased region" description="Polar residues" evidence="1">
    <location>
        <begin position="145"/>
        <end position="163"/>
    </location>
</feature>
<protein>
    <submittedName>
        <fullName evidence="2">Uncharacterized protein</fullName>
    </submittedName>
</protein>
<evidence type="ECO:0000313" key="2">
    <source>
        <dbReference type="EMBL" id="CAD8089743.1"/>
    </source>
</evidence>
<evidence type="ECO:0000313" key="3">
    <source>
        <dbReference type="Proteomes" id="UP000688137"/>
    </source>
</evidence>
<comment type="caution">
    <text evidence="2">The sequence shown here is derived from an EMBL/GenBank/DDBJ whole genome shotgun (WGS) entry which is preliminary data.</text>
</comment>
<keyword evidence="3" id="KW-1185">Reference proteome</keyword>
<accession>A0A8S1NJU0</accession>
<dbReference type="Proteomes" id="UP000688137">
    <property type="component" value="Unassembled WGS sequence"/>
</dbReference>